<evidence type="ECO:0000313" key="3">
    <source>
        <dbReference type="Proteomes" id="UP001596091"/>
    </source>
</evidence>
<keyword evidence="1" id="KW-0472">Membrane</keyword>
<keyword evidence="1" id="KW-1133">Transmembrane helix</keyword>
<comment type="caution">
    <text evidence="2">The sequence shown here is derived from an EMBL/GenBank/DDBJ whole genome shotgun (WGS) entry which is preliminary data.</text>
</comment>
<reference evidence="3" key="1">
    <citation type="journal article" date="2019" name="Int. J. Syst. Evol. Microbiol.">
        <title>The Global Catalogue of Microorganisms (GCM) 10K type strain sequencing project: providing services to taxonomists for standard genome sequencing and annotation.</title>
        <authorList>
            <consortium name="The Broad Institute Genomics Platform"/>
            <consortium name="The Broad Institute Genome Sequencing Center for Infectious Disease"/>
            <person name="Wu L."/>
            <person name="Ma J."/>
        </authorList>
    </citation>
    <scope>NUCLEOTIDE SEQUENCE [LARGE SCALE GENOMIC DNA]</scope>
    <source>
        <strain evidence="3">JCM 4087</strain>
    </source>
</reference>
<dbReference type="Proteomes" id="UP001596091">
    <property type="component" value="Unassembled WGS sequence"/>
</dbReference>
<feature type="transmembrane region" description="Helical" evidence="1">
    <location>
        <begin position="55"/>
        <end position="73"/>
    </location>
</feature>
<gene>
    <name evidence="2" type="ORF">ACFPT7_14740</name>
</gene>
<keyword evidence="3" id="KW-1185">Reference proteome</keyword>
<protein>
    <submittedName>
        <fullName evidence="2">Uncharacterized protein</fullName>
    </submittedName>
</protein>
<evidence type="ECO:0000313" key="2">
    <source>
        <dbReference type="EMBL" id="MFC5863561.1"/>
    </source>
</evidence>
<evidence type="ECO:0000256" key="1">
    <source>
        <dbReference type="SAM" id="Phobius"/>
    </source>
</evidence>
<accession>A0ABW1EH04</accession>
<keyword evidence="1" id="KW-0812">Transmembrane</keyword>
<feature type="transmembrane region" description="Helical" evidence="1">
    <location>
        <begin position="110"/>
        <end position="131"/>
    </location>
</feature>
<dbReference type="RefSeq" id="WP_263340230.1">
    <property type="nucleotide sequence ID" value="NZ_JAGSYH010000005.1"/>
</dbReference>
<proteinExistence type="predicted"/>
<name>A0ABW1EH04_9BACT</name>
<organism evidence="2 3">
    <name type="scientific">Acidicapsa dinghuensis</name>
    <dbReference type="NCBI Taxonomy" id="2218256"/>
    <lineage>
        <taxon>Bacteria</taxon>
        <taxon>Pseudomonadati</taxon>
        <taxon>Acidobacteriota</taxon>
        <taxon>Terriglobia</taxon>
        <taxon>Terriglobales</taxon>
        <taxon>Acidobacteriaceae</taxon>
        <taxon>Acidicapsa</taxon>
    </lineage>
</organism>
<dbReference type="EMBL" id="JBHSPH010000005">
    <property type="protein sequence ID" value="MFC5863561.1"/>
    <property type="molecule type" value="Genomic_DNA"/>
</dbReference>
<sequence>MNQHKQPDTQLDPLDQVLLNEDTLLPTSGFAASVMDQIEAEAAAPAPIPFPWKHALPGLAALLIGLYCLYRLASTTFTATSQSSLTTDWLHWLRSTATPAVILRTQAAPALFALVGAWLCVFLCSKLAGGWSTR</sequence>